<dbReference type="Proteomes" id="UP001596105">
    <property type="component" value="Unassembled WGS sequence"/>
</dbReference>
<organism evidence="2 3">
    <name type="scientific">Cohnella suwonensis</name>
    <dbReference type="NCBI Taxonomy" id="696072"/>
    <lineage>
        <taxon>Bacteria</taxon>
        <taxon>Bacillati</taxon>
        <taxon>Bacillota</taxon>
        <taxon>Bacilli</taxon>
        <taxon>Bacillales</taxon>
        <taxon>Paenibacillaceae</taxon>
        <taxon>Cohnella</taxon>
    </lineage>
</organism>
<comment type="similarity">
    <text evidence="1">Belongs to the ROK (NagC/XylR) family.</text>
</comment>
<dbReference type="Gene3D" id="3.30.420.40">
    <property type="match status" value="2"/>
</dbReference>
<dbReference type="Pfam" id="PF00480">
    <property type="entry name" value="ROK"/>
    <property type="match status" value="1"/>
</dbReference>
<evidence type="ECO:0000313" key="3">
    <source>
        <dbReference type="Proteomes" id="UP001596105"/>
    </source>
</evidence>
<gene>
    <name evidence="2" type="ORF">ACFPPD_01595</name>
</gene>
<evidence type="ECO:0000256" key="1">
    <source>
        <dbReference type="ARBA" id="ARBA00006479"/>
    </source>
</evidence>
<reference evidence="3" key="1">
    <citation type="journal article" date="2019" name="Int. J. Syst. Evol. Microbiol.">
        <title>The Global Catalogue of Microorganisms (GCM) 10K type strain sequencing project: providing services to taxonomists for standard genome sequencing and annotation.</title>
        <authorList>
            <consortium name="The Broad Institute Genomics Platform"/>
            <consortium name="The Broad Institute Genome Sequencing Center for Infectious Disease"/>
            <person name="Wu L."/>
            <person name="Ma J."/>
        </authorList>
    </citation>
    <scope>NUCLEOTIDE SEQUENCE [LARGE SCALE GENOMIC DNA]</scope>
    <source>
        <strain evidence="3">CCUG 57113</strain>
    </source>
</reference>
<dbReference type="InterPro" id="IPR000600">
    <property type="entry name" value="ROK"/>
</dbReference>
<proteinExistence type="inferred from homology"/>
<dbReference type="SUPFAM" id="SSF53067">
    <property type="entry name" value="Actin-like ATPase domain"/>
    <property type="match status" value="1"/>
</dbReference>
<dbReference type="PROSITE" id="PS01125">
    <property type="entry name" value="ROK"/>
    <property type="match status" value="1"/>
</dbReference>
<dbReference type="PANTHER" id="PTHR18964">
    <property type="entry name" value="ROK (REPRESSOR, ORF, KINASE) FAMILY"/>
    <property type="match status" value="1"/>
</dbReference>
<keyword evidence="3" id="KW-1185">Reference proteome</keyword>
<evidence type="ECO:0000313" key="2">
    <source>
        <dbReference type="EMBL" id="MFC5467392.1"/>
    </source>
</evidence>
<dbReference type="RefSeq" id="WP_209747300.1">
    <property type="nucleotide sequence ID" value="NZ_JBHSMH010000004.1"/>
</dbReference>
<dbReference type="EMBL" id="JBHSMH010000004">
    <property type="protein sequence ID" value="MFC5467392.1"/>
    <property type="molecule type" value="Genomic_DNA"/>
</dbReference>
<comment type="caution">
    <text evidence="2">The sequence shown here is derived from an EMBL/GenBank/DDBJ whole genome shotgun (WGS) entry which is preliminary data.</text>
</comment>
<dbReference type="InterPro" id="IPR043129">
    <property type="entry name" value="ATPase_NBD"/>
</dbReference>
<accession>A0ABW0LRF7</accession>
<protein>
    <submittedName>
        <fullName evidence="2">ROK family protein</fullName>
    </submittedName>
</protein>
<dbReference type="PANTHER" id="PTHR18964:SF149">
    <property type="entry name" value="BIFUNCTIONAL UDP-N-ACETYLGLUCOSAMINE 2-EPIMERASE_N-ACETYLMANNOSAMINE KINASE"/>
    <property type="match status" value="1"/>
</dbReference>
<sequence length="327" mass="33626">MNELYVGIDIGGTKMLAALVDGDGTILSKARQETLAERGAHDTIDRLIAMTESLLRESGAAGAEAGIKGIGIAVAGILDPAQGTVVLATNLGWNNVPIGRMLEERFQCPVNVLNDANAAALGEWLAGAGAGTEDIVFVTVSTGIGGGIVSGGHLILGFSGSAGELGHISIDRNGPACACGNRGCIELYSSGSAIARRVRNDIRGGDPRTSPVLRQAGGDADRLTAQHVAAAAEEGDDYANEVLTESGSALGVGLISIIHLTNPKKVIMGGGVSEIGETLFGPLMETVRKHGIPDLVNPVQFVKAKLGEDAGAVGAALWRQYERMRNA</sequence>
<dbReference type="InterPro" id="IPR049874">
    <property type="entry name" value="ROK_cs"/>
</dbReference>
<name>A0ABW0LRF7_9BACL</name>